<accession>A0A3Q2Y434</accession>
<dbReference type="AlphaFoldDB" id="A0A3Q2Y434"/>
<organism evidence="1 2">
    <name type="scientific">Hippocampus comes</name>
    <name type="common">Tiger tail seahorse</name>
    <dbReference type="NCBI Taxonomy" id="109280"/>
    <lineage>
        <taxon>Eukaryota</taxon>
        <taxon>Metazoa</taxon>
        <taxon>Chordata</taxon>
        <taxon>Craniata</taxon>
        <taxon>Vertebrata</taxon>
        <taxon>Euteleostomi</taxon>
        <taxon>Actinopterygii</taxon>
        <taxon>Neopterygii</taxon>
        <taxon>Teleostei</taxon>
        <taxon>Neoteleostei</taxon>
        <taxon>Acanthomorphata</taxon>
        <taxon>Syngnathiaria</taxon>
        <taxon>Syngnathiformes</taxon>
        <taxon>Syngnathoidei</taxon>
        <taxon>Syngnathidae</taxon>
        <taxon>Hippocampus</taxon>
    </lineage>
</organism>
<protein>
    <submittedName>
        <fullName evidence="1">Uncharacterized protein</fullName>
    </submittedName>
</protein>
<dbReference type="GeneTree" id="ENSGT00970000193473"/>
<proteinExistence type="predicted"/>
<evidence type="ECO:0000313" key="2">
    <source>
        <dbReference type="Proteomes" id="UP000264820"/>
    </source>
</evidence>
<name>A0A3Q2Y434_HIPCM</name>
<dbReference type="Proteomes" id="UP000264820">
    <property type="component" value="Unplaced"/>
</dbReference>
<reference evidence="1" key="2">
    <citation type="submission" date="2025-09" db="UniProtKB">
        <authorList>
            <consortium name="Ensembl"/>
        </authorList>
    </citation>
    <scope>IDENTIFICATION</scope>
</reference>
<dbReference type="STRING" id="109280.ENSHCOP00000007671"/>
<keyword evidence="2" id="KW-1185">Reference proteome</keyword>
<evidence type="ECO:0000313" key="1">
    <source>
        <dbReference type="Ensembl" id="ENSHCOP00000007671.1"/>
    </source>
</evidence>
<dbReference type="Ensembl" id="ENSHCOT00000001604.1">
    <property type="protein sequence ID" value="ENSHCOP00000007671.1"/>
    <property type="gene ID" value="ENSHCOG00000009744.1"/>
</dbReference>
<sequence length="83" mass="9282">MNSHPLPRRVANVGSLLLTPQENDCLFGYLGRKCAVSLRVRRTCAALVTFKCAASPEHTFLELDLPLFFHPINLPLGDMMSLR</sequence>
<reference evidence="1" key="1">
    <citation type="submission" date="2025-08" db="UniProtKB">
        <authorList>
            <consortium name="Ensembl"/>
        </authorList>
    </citation>
    <scope>IDENTIFICATION</scope>
</reference>